<proteinExistence type="inferred from homology"/>
<dbReference type="OrthoDB" id="9804264at2"/>
<dbReference type="PANTHER" id="PTHR30244:SF36">
    <property type="entry name" value="3-OXO-GLUCOSE-6-PHOSPHATE:GLUTAMATE AMINOTRANSFERASE"/>
    <property type="match status" value="1"/>
</dbReference>
<dbReference type="Gene3D" id="3.90.1150.10">
    <property type="entry name" value="Aspartate Aminotransferase, domain 1"/>
    <property type="match status" value="1"/>
</dbReference>
<keyword evidence="7" id="KW-1185">Reference proteome</keyword>
<dbReference type="AlphaFoldDB" id="A0A327XBN3"/>
<organism evidence="6 7">
    <name type="scientific">Larkinella arboricola</name>
    <dbReference type="NCBI Taxonomy" id="643671"/>
    <lineage>
        <taxon>Bacteria</taxon>
        <taxon>Pseudomonadati</taxon>
        <taxon>Bacteroidota</taxon>
        <taxon>Cytophagia</taxon>
        <taxon>Cytophagales</taxon>
        <taxon>Spirosomataceae</taxon>
        <taxon>Larkinella</taxon>
    </lineage>
</organism>
<dbReference type="GO" id="GO:0008483">
    <property type="term" value="F:transaminase activity"/>
    <property type="evidence" value="ECO:0007669"/>
    <property type="project" value="TreeGrafter"/>
</dbReference>
<dbReference type="InterPro" id="IPR000653">
    <property type="entry name" value="DegT/StrS_aminotransferase"/>
</dbReference>
<dbReference type="Pfam" id="PF01041">
    <property type="entry name" value="DegT_DnrJ_EryC1"/>
    <property type="match status" value="1"/>
</dbReference>
<dbReference type="CDD" id="cd00616">
    <property type="entry name" value="AHBA_syn"/>
    <property type="match status" value="1"/>
</dbReference>
<dbReference type="Gene3D" id="3.40.640.10">
    <property type="entry name" value="Type I PLP-dependent aspartate aminotransferase-like (Major domain)"/>
    <property type="match status" value="1"/>
</dbReference>
<evidence type="ECO:0000256" key="3">
    <source>
        <dbReference type="PIRSR" id="PIRSR000390-1"/>
    </source>
</evidence>
<evidence type="ECO:0000256" key="5">
    <source>
        <dbReference type="RuleBase" id="RU004508"/>
    </source>
</evidence>
<dbReference type="Proteomes" id="UP000248790">
    <property type="component" value="Unassembled WGS sequence"/>
</dbReference>
<evidence type="ECO:0000256" key="2">
    <source>
        <dbReference type="ARBA" id="ARBA00037999"/>
    </source>
</evidence>
<dbReference type="InterPro" id="IPR015421">
    <property type="entry name" value="PyrdxlP-dep_Trfase_major"/>
</dbReference>
<comment type="caution">
    <text evidence="6">The sequence shown here is derived from an EMBL/GenBank/DDBJ whole genome shotgun (WGS) entry which is preliminary data.</text>
</comment>
<dbReference type="GO" id="GO:0000271">
    <property type="term" value="P:polysaccharide biosynthetic process"/>
    <property type="evidence" value="ECO:0007669"/>
    <property type="project" value="TreeGrafter"/>
</dbReference>
<evidence type="ECO:0000256" key="4">
    <source>
        <dbReference type="PIRSR" id="PIRSR000390-2"/>
    </source>
</evidence>
<dbReference type="InterPro" id="IPR015422">
    <property type="entry name" value="PyrdxlP-dep_Trfase_small"/>
</dbReference>
<protein>
    <submittedName>
        <fullName evidence="6">dTDP-4-amino-4,6-dideoxygalactose transaminase</fullName>
    </submittedName>
</protein>
<evidence type="ECO:0000256" key="1">
    <source>
        <dbReference type="ARBA" id="ARBA00022898"/>
    </source>
</evidence>
<sequence>MSRPAPQPAIAFLDLQAVNAPHQQNIRRATERVLGSGWYILGKELETFEQRFADYCGVRYCLGVGNGLDALTLILKAYEFPPGSEVIVPAQTFIASVLAVTHAGLKPVLVEPDPQTYLIDPDCIRAAITPRTRAILVVHLYGKCCQMEPITGLARQHGLKVIEDAAQAHGATHRNQKAGSLGDASGFSFYPVKNLGALGDGGAITTNDPALADRLRYLRNYGSQVKYVNAYVGSNSRLDELQAAILSEKLPYLNAENGRLRQLARRYLDGIAHPKVRLPPADTLAEDGWHLFVIRHPERQKLIDYLGHNGIQTAIHYPIPPHHQQAYSDLRSLSFPLTEQLHREVISLPLNTVLRDDEMERIIDTINRAPV</sequence>
<name>A0A327XBN3_LARAB</name>
<dbReference type="RefSeq" id="WP_111627180.1">
    <property type="nucleotide sequence ID" value="NZ_QLMC01000001.1"/>
</dbReference>
<gene>
    <name evidence="6" type="ORF">LX87_01154</name>
</gene>
<evidence type="ECO:0000313" key="7">
    <source>
        <dbReference type="Proteomes" id="UP000248790"/>
    </source>
</evidence>
<accession>A0A327XBN3</accession>
<comment type="similarity">
    <text evidence="2 5">Belongs to the DegT/DnrJ/EryC1 family.</text>
</comment>
<dbReference type="SUPFAM" id="SSF53383">
    <property type="entry name" value="PLP-dependent transferases"/>
    <property type="match status" value="1"/>
</dbReference>
<dbReference type="GO" id="GO:0030170">
    <property type="term" value="F:pyridoxal phosphate binding"/>
    <property type="evidence" value="ECO:0007669"/>
    <property type="project" value="TreeGrafter"/>
</dbReference>
<feature type="modified residue" description="N6-(pyridoxal phosphate)lysine" evidence="4">
    <location>
        <position position="193"/>
    </location>
</feature>
<dbReference type="PANTHER" id="PTHR30244">
    <property type="entry name" value="TRANSAMINASE"/>
    <property type="match status" value="1"/>
</dbReference>
<dbReference type="EMBL" id="QLMC01000001">
    <property type="protein sequence ID" value="RAK03032.1"/>
    <property type="molecule type" value="Genomic_DNA"/>
</dbReference>
<evidence type="ECO:0000313" key="6">
    <source>
        <dbReference type="EMBL" id="RAK03032.1"/>
    </source>
</evidence>
<dbReference type="InterPro" id="IPR015424">
    <property type="entry name" value="PyrdxlP-dep_Trfase"/>
</dbReference>
<feature type="active site" description="Proton acceptor" evidence="3">
    <location>
        <position position="193"/>
    </location>
</feature>
<reference evidence="6 7" key="1">
    <citation type="submission" date="2018-06" db="EMBL/GenBank/DDBJ databases">
        <title>Genomic Encyclopedia of Archaeal and Bacterial Type Strains, Phase II (KMG-II): from individual species to whole genera.</title>
        <authorList>
            <person name="Goeker M."/>
        </authorList>
    </citation>
    <scope>NUCLEOTIDE SEQUENCE [LARGE SCALE GENOMIC DNA]</scope>
    <source>
        <strain evidence="6 7">DSM 21851</strain>
    </source>
</reference>
<dbReference type="PIRSF" id="PIRSF000390">
    <property type="entry name" value="PLP_StrS"/>
    <property type="match status" value="1"/>
</dbReference>
<keyword evidence="1 4" id="KW-0663">Pyridoxal phosphate</keyword>